<reference evidence="3" key="1">
    <citation type="submission" date="2018-05" db="EMBL/GenBank/DDBJ databases">
        <authorList>
            <person name="Lanie J.A."/>
            <person name="Ng W.-L."/>
            <person name="Kazmierczak K.M."/>
            <person name="Andrzejewski T.M."/>
            <person name="Davidsen T.M."/>
            <person name="Wayne K.J."/>
            <person name="Tettelin H."/>
            <person name="Glass J.I."/>
            <person name="Rusch D."/>
            <person name="Podicherti R."/>
            <person name="Tsui H.-C.T."/>
            <person name="Winkler M.E."/>
        </authorList>
    </citation>
    <scope>NUCLEOTIDE SEQUENCE</scope>
</reference>
<dbReference type="PANTHER" id="PTHR43798">
    <property type="entry name" value="MONOACYLGLYCEROL LIPASE"/>
    <property type="match status" value="1"/>
</dbReference>
<feature type="non-terminal residue" evidence="3">
    <location>
        <position position="229"/>
    </location>
</feature>
<name>A0A382ESZ0_9ZZZZ</name>
<evidence type="ECO:0000259" key="2">
    <source>
        <dbReference type="Pfam" id="PF00561"/>
    </source>
</evidence>
<dbReference type="AlphaFoldDB" id="A0A382ESZ0"/>
<dbReference type="Gene3D" id="3.40.50.1820">
    <property type="entry name" value="alpha/beta hydrolase"/>
    <property type="match status" value="1"/>
</dbReference>
<evidence type="ECO:0000313" key="3">
    <source>
        <dbReference type="EMBL" id="SVB53926.1"/>
    </source>
</evidence>
<accession>A0A382ESZ0</accession>
<feature type="domain" description="AB hydrolase-1" evidence="2">
    <location>
        <begin position="20"/>
        <end position="227"/>
    </location>
</feature>
<dbReference type="InterPro" id="IPR050266">
    <property type="entry name" value="AB_hydrolase_sf"/>
</dbReference>
<dbReference type="PRINTS" id="PR00111">
    <property type="entry name" value="ABHYDROLASE"/>
</dbReference>
<dbReference type="InterPro" id="IPR029058">
    <property type="entry name" value="AB_hydrolase_fold"/>
</dbReference>
<keyword evidence="1" id="KW-0378">Hydrolase</keyword>
<sequence>MPYASVNNIEIYYETHGTGPPVIFAHGSGGNHLSWWQQVPYFSRSYTCVLYDHRSFGKTNDEIPPLGRGAFADDLRGLLDHLDFKKVAIVAHSMGGRSGSMFALRNPERVSALVLSGSNGGSDNEEARKVREIHKSKPPYNPAGAVRALSPQFVKKEQEKSFLYRQIMRSNPPHESDFLEVPKHLIGRSTHQKFNKLSIPTLFITGEDDILVHPETIRIAAELIPHSEF</sequence>
<dbReference type="GO" id="GO:0016020">
    <property type="term" value="C:membrane"/>
    <property type="evidence" value="ECO:0007669"/>
    <property type="project" value="TreeGrafter"/>
</dbReference>
<dbReference type="SUPFAM" id="SSF53474">
    <property type="entry name" value="alpha/beta-Hydrolases"/>
    <property type="match status" value="1"/>
</dbReference>
<protein>
    <recommendedName>
        <fullName evidence="2">AB hydrolase-1 domain-containing protein</fullName>
    </recommendedName>
</protein>
<gene>
    <name evidence="3" type="ORF">METZ01_LOCUS206780</name>
</gene>
<dbReference type="EMBL" id="UINC01046209">
    <property type="protein sequence ID" value="SVB53926.1"/>
    <property type="molecule type" value="Genomic_DNA"/>
</dbReference>
<dbReference type="GO" id="GO:0016787">
    <property type="term" value="F:hydrolase activity"/>
    <property type="evidence" value="ECO:0007669"/>
    <property type="project" value="UniProtKB-KW"/>
</dbReference>
<organism evidence="3">
    <name type="scientific">marine metagenome</name>
    <dbReference type="NCBI Taxonomy" id="408172"/>
    <lineage>
        <taxon>unclassified sequences</taxon>
        <taxon>metagenomes</taxon>
        <taxon>ecological metagenomes</taxon>
    </lineage>
</organism>
<dbReference type="InterPro" id="IPR000073">
    <property type="entry name" value="AB_hydrolase_1"/>
</dbReference>
<dbReference type="Pfam" id="PF00561">
    <property type="entry name" value="Abhydrolase_1"/>
    <property type="match status" value="1"/>
</dbReference>
<dbReference type="PANTHER" id="PTHR43798:SF31">
    <property type="entry name" value="AB HYDROLASE SUPERFAMILY PROTEIN YCLE"/>
    <property type="match status" value="1"/>
</dbReference>
<evidence type="ECO:0000256" key="1">
    <source>
        <dbReference type="ARBA" id="ARBA00022801"/>
    </source>
</evidence>
<proteinExistence type="predicted"/>